<sequence length="79" mass="8952">MRYTFAYVIVFWECFIRLGIQRQLAQPYGCCLSVGAGHQAVACGENESLRYERTTAEILIIGCCSIPDQCHVRKLPCFC</sequence>
<dbReference type="AlphaFoldDB" id="A0A2M4DC70"/>
<reference evidence="1" key="1">
    <citation type="submission" date="2018-01" db="EMBL/GenBank/DDBJ databases">
        <title>An insight into the sialome of Amazonian anophelines.</title>
        <authorList>
            <person name="Ribeiro J.M."/>
            <person name="Scarpassa V."/>
            <person name="Calvo E."/>
        </authorList>
    </citation>
    <scope>NUCLEOTIDE SEQUENCE</scope>
</reference>
<name>A0A2M4DC70_ANODA</name>
<proteinExistence type="predicted"/>
<organism evidence="1">
    <name type="scientific">Anopheles darlingi</name>
    <name type="common">Mosquito</name>
    <dbReference type="NCBI Taxonomy" id="43151"/>
    <lineage>
        <taxon>Eukaryota</taxon>
        <taxon>Metazoa</taxon>
        <taxon>Ecdysozoa</taxon>
        <taxon>Arthropoda</taxon>
        <taxon>Hexapoda</taxon>
        <taxon>Insecta</taxon>
        <taxon>Pterygota</taxon>
        <taxon>Neoptera</taxon>
        <taxon>Endopterygota</taxon>
        <taxon>Diptera</taxon>
        <taxon>Nematocera</taxon>
        <taxon>Culicoidea</taxon>
        <taxon>Culicidae</taxon>
        <taxon>Anophelinae</taxon>
        <taxon>Anopheles</taxon>
    </lineage>
</organism>
<accession>A0A2M4DC70</accession>
<protein>
    <submittedName>
        <fullName evidence="1">Putative secreted protein</fullName>
    </submittedName>
</protein>
<evidence type="ECO:0000313" key="1">
    <source>
        <dbReference type="EMBL" id="MBW75136.1"/>
    </source>
</evidence>
<dbReference type="EMBL" id="GGFL01010958">
    <property type="protein sequence ID" value="MBW75136.1"/>
    <property type="molecule type" value="Transcribed_RNA"/>
</dbReference>